<organism evidence="18 19">
    <name type="scientific">Larkinella punicea</name>
    <dbReference type="NCBI Taxonomy" id="2315727"/>
    <lineage>
        <taxon>Bacteria</taxon>
        <taxon>Pseudomonadati</taxon>
        <taxon>Bacteroidota</taxon>
        <taxon>Cytophagia</taxon>
        <taxon>Cytophagales</taxon>
        <taxon>Spirosomataceae</taxon>
        <taxon>Larkinella</taxon>
    </lineage>
</organism>
<comment type="similarity">
    <text evidence="2">Belongs to the BexD/CtrA/VexA family.</text>
</comment>
<gene>
    <name evidence="18" type="ORF">DUE52_16480</name>
</gene>
<evidence type="ECO:0000256" key="9">
    <source>
        <dbReference type="ARBA" id="ARBA00023065"/>
    </source>
</evidence>
<accession>A0A368JNX5</accession>
<protein>
    <submittedName>
        <fullName evidence="18">Sugar transporter</fullName>
    </submittedName>
</protein>
<dbReference type="GO" id="GO:0046930">
    <property type="term" value="C:pore complex"/>
    <property type="evidence" value="ECO:0007669"/>
    <property type="project" value="UniProtKB-KW"/>
</dbReference>
<evidence type="ECO:0000259" key="17">
    <source>
        <dbReference type="Pfam" id="PF22461"/>
    </source>
</evidence>
<comment type="caution">
    <text evidence="18">The sequence shown here is derived from an EMBL/GenBank/DDBJ whole genome shotgun (WGS) entry which is preliminary data.</text>
</comment>
<evidence type="ECO:0000256" key="1">
    <source>
        <dbReference type="ARBA" id="ARBA00004571"/>
    </source>
</evidence>
<dbReference type="Pfam" id="PF22461">
    <property type="entry name" value="SLBB_2"/>
    <property type="match status" value="3"/>
</dbReference>
<dbReference type="InterPro" id="IPR003715">
    <property type="entry name" value="Poly_export_N"/>
</dbReference>
<dbReference type="Gene3D" id="3.10.560.10">
    <property type="entry name" value="Outer membrane lipoprotein wza domain like"/>
    <property type="match status" value="6"/>
</dbReference>
<keyword evidence="14" id="KW-0449">Lipoprotein</keyword>
<feature type="domain" description="SLBB" evidence="17">
    <location>
        <begin position="386"/>
        <end position="465"/>
    </location>
</feature>
<dbReference type="Proteomes" id="UP000253383">
    <property type="component" value="Unassembled WGS sequence"/>
</dbReference>
<dbReference type="GO" id="GO:0015288">
    <property type="term" value="F:porin activity"/>
    <property type="evidence" value="ECO:0007669"/>
    <property type="project" value="UniProtKB-KW"/>
</dbReference>
<keyword evidence="11" id="KW-0472">Membrane</keyword>
<dbReference type="GO" id="GO:0015159">
    <property type="term" value="F:polysaccharide transmembrane transporter activity"/>
    <property type="evidence" value="ECO:0007669"/>
    <property type="project" value="InterPro"/>
</dbReference>
<dbReference type="AlphaFoldDB" id="A0A368JNX5"/>
<evidence type="ECO:0000256" key="10">
    <source>
        <dbReference type="ARBA" id="ARBA00023114"/>
    </source>
</evidence>
<keyword evidence="5 18" id="KW-0762">Sugar transport</keyword>
<evidence type="ECO:0000256" key="6">
    <source>
        <dbReference type="ARBA" id="ARBA00022692"/>
    </source>
</evidence>
<keyword evidence="4" id="KW-1134">Transmembrane beta strand</keyword>
<evidence type="ECO:0000313" key="18">
    <source>
        <dbReference type="EMBL" id="RCR68354.1"/>
    </source>
</evidence>
<feature type="domain" description="Polysaccharide export protein N-terminal" evidence="15">
    <location>
        <begin position="132"/>
        <end position="196"/>
    </location>
</feature>
<feature type="domain" description="SLBB" evidence="17">
    <location>
        <begin position="219"/>
        <end position="297"/>
    </location>
</feature>
<keyword evidence="9" id="KW-0406">Ion transport</keyword>
<dbReference type="GO" id="GO:0006811">
    <property type="term" value="P:monoatomic ion transport"/>
    <property type="evidence" value="ECO:0007669"/>
    <property type="project" value="UniProtKB-KW"/>
</dbReference>
<sequence length="768" mass="85476">MGLFILFHLFTSTTPAFAQKVSELTDEQVRQFVGQAKNSGLSETQIEQVAASRGYTPTDVKKMRERINALERTPAQTPSMPAQVGREQSDKAALSTVSASREDTVRRQSPVFGTSLFSSANLTFEPNLRIPTPRNYQIGPEDELIIDVYGNAQQNYRVKVSPEGAIKLENLSPVYVNGLTIEQAEQRIVGRLRQVYSGLNAKGSGVFATISLGSIRSIKVTLLGQVVQPGTYTLSSLATVFNALYVAGGPDPDRGSFRDIRVYRGNRLIRTLDVYDFLLRADQKDNIRLQDQDIVFVNHYDTRIELTGEVKQPAIYEVRSGELLKNVLAFAGGLTDKAYAASMTLHRNTAKERQIVTIPSADIPSFVPQRGDVYSVGAILNRYENRVTISGAVFRPGVYALQNSPTLRQLLATAEGLREDAFLNRATIRRLRDNLDPELIAVDLGKLMRGEINDISLQREDVVSVASYGELRERRTVRIHGAVNKPNVFDYADSMSVASLIILAGGFSDGATSTRIEIARRVRKDTSDLPGNQSIRLFQFELNDQLKLTEADARFVLFPFDEVFVRTLPRYEFQKSVTITGEIPYPGQYPIRDKSERITELIARAGGLRPEAYLKATRFVRNGELISVDIQEIINRPSDTGNLLLLKGDSIHIPRKTELVRIRGEVLNPAVIDFNQSRSIKSYISGSGGFTSKAFRKKVYVVYANGNVKRTKEFLGLRFYPNPEPGMDIMVPVRPPRSESKLSAPERVAVMTGITSLAAVVLTIIRLF</sequence>
<comment type="subcellular location">
    <subcellularLocation>
        <location evidence="1">Cell outer membrane</location>
        <topology evidence="1">Multi-pass membrane protein</topology>
    </subcellularLocation>
</comment>
<feature type="domain" description="Soluble ligand binding" evidence="16">
    <location>
        <begin position="477"/>
        <end position="525"/>
    </location>
</feature>
<evidence type="ECO:0000256" key="2">
    <source>
        <dbReference type="ARBA" id="ARBA00009450"/>
    </source>
</evidence>
<keyword evidence="3" id="KW-0813">Transport</keyword>
<keyword evidence="12" id="KW-0564">Palmitate</keyword>
<dbReference type="OrthoDB" id="9808948at2"/>
<dbReference type="InterPro" id="IPR054765">
    <property type="entry name" value="SLBB_dom"/>
</dbReference>
<dbReference type="PANTHER" id="PTHR33619:SF3">
    <property type="entry name" value="POLYSACCHARIDE EXPORT PROTEIN GFCE-RELATED"/>
    <property type="match status" value="1"/>
</dbReference>
<dbReference type="GO" id="GO:0009279">
    <property type="term" value="C:cell outer membrane"/>
    <property type="evidence" value="ECO:0007669"/>
    <property type="project" value="UniProtKB-SubCell"/>
</dbReference>
<reference evidence="18 19" key="1">
    <citation type="submission" date="2018-07" db="EMBL/GenBank/DDBJ databases">
        <title>Genome analysis of Larkinella rosea.</title>
        <authorList>
            <person name="Zhou Z."/>
            <person name="Wang G."/>
        </authorList>
    </citation>
    <scope>NUCLEOTIDE SEQUENCE [LARGE SCALE GENOMIC DNA]</scope>
    <source>
        <strain evidence="19">zzj9</strain>
    </source>
</reference>
<keyword evidence="13" id="KW-0998">Cell outer membrane</keyword>
<evidence type="ECO:0000256" key="13">
    <source>
        <dbReference type="ARBA" id="ARBA00023237"/>
    </source>
</evidence>
<feature type="domain" description="SLBB" evidence="17">
    <location>
        <begin position="575"/>
        <end position="653"/>
    </location>
</feature>
<dbReference type="Pfam" id="PF10531">
    <property type="entry name" value="SLBB"/>
    <property type="match status" value="2"/>
</dbReference>
<evidence type="ECO:0000259" key="16">
    <source>
        <dbReference type="Pfam" id="PF10531"/>
    </source>
</evidence>
<name>A0A368JNX5_9BACT</name>
<feature type="domain" description="Soluble ligand binding" evidence="16">
    <location>
        <begin position="305"/>
        <end position="352"/>
    </location>
</feature>
<evidence type="ECO:0000313" key="19">
    <source>
        <dbReference type="Proteomes" id="UP000253383"/>
    </source>
</evidence>
<keyword evidence="10" id="KW-0626">Porin</keyword>
<dbReference type="Pfam" id="PF02563">
    <property type="entry name" value="Poly_export"/>
    <property type="match status" value="1"/>
</dbReference>
<evidence type="ECO:0000259" key="15">
    <source>
        <dbReference type="Pfam" id="PF02563"/>
    </source>
</evidence>
<keyword evidence="8" id="KW-0625">Polysaccharide transport</keyword>
<evidence type="ECO:0000256" key="4">
    <source>
        <dbReference type="ARBA" id="ARBA00022452"/>
    </source>
</evidence>
<evidence type="ECO:0000256" key="8">
    <source>
        <dbReference type="ARBA" id="ARBA00023047"/>
    </source>
</evidence>
<evidence type="ECO:0000256" key="3">
    <source>
        <dbReference type="ARBA" id="ARBA00022448"/>
    </source>
</evidence>
<keyword evidence="19" id="KW-1185">Reference proteome</keyword>
<evidence type="ECO:0000256" key="7">
    <source>
        <dbReference type="ARBA" id="ARBA00022729"/>
    </source>
</evidence>
<proteinExistence type="inferred from homology"/>
<dbReference type="PANTHER" id="PTHR33619">
    <property type="entry name" value="POLYSACCHARIDE EXPORT PROTEIN GFCE-RELATED"/>
    <property type="match status" value="1"/>
</dbReference>
<dbReference type="EMBL" id="QOWE01000013">
    <property type="protein sequence ID" value="RCR68354.1"/>
    <property type="molecule type" value="Genomic_DNA"/>
</dbReference>
<evidence type="ECO:0000256" key="5">
    <source>
        <dbReference type="ARBA" id="ARBA00022597"/>
    </source>
</evidence>
<evidence type="ECO:0000256" key="12">
    <source>
        <dbReference type="ARBA" id="ARBA00023139"/>
    </source>
</evidence>
<keyword evidence="6" id="KW-0812">Transmembrane</keyword>
<keyword evidence="7" id="KW-0732">Signal</keyword>
<dbReference type="InterPro" id="IPR049712">
    <property type="entry name" value="Poly_export"/>
</dbReference>
<evidence type="ECO:0000256" key="11">
    <source>
        <dbReference type="ARBA" id="ARBA00023136"/>
    </source>
</evidence>
<dbReference type="InterPro" id="IPR019554">
    <property type="entry name" value="Soluble_ligand-bd"/>
</dbReference>
<evidence type="ECO:0000256" key="14">
    <source>
        <dbReference type="ARBA" id="ARBA00023288"/>
    </source>
</evidence>